<evidence type="ECO:0000259" key="3">
    <source>
        <dbReference type="Pfam" id="PF13349"/>
    </source>
</evidence>
<dbReference type="RefSeq" id="WP_073342023.1">
    <property type="nucleotide sequence ID" value="NZ_FQVH01000006.1"/>
</dbReference>
<feature type="coiled-coil region" evidence="1">
    <location>
        <begin position="75"/>
        <end position="102"/>
    </location>
</feature>
<reference evidence="5 6" key="1">
    <citation type="submission" date="2016-11" db="EMBL/GenBank/DDBJ databases">
        <authorList>
            <person name="Jaros S."/>
            <person name="Januszkiewicz K."/>
            <person name="Wedrychowicz H."/>
        </authorList>
    </citation>
    <scope>NUCLEOTIDE SEQUENCE [LARGE SCALE GENOMIC DNA]</scope>
    <source>
        <strain evidence="5 6">DSM 17918</strain>
    </source>
</reference>
<evidence type="ECO:0000313" key="5">
    <source>
        <dbReference type="EMBL" id="SHE82343.1"/>
    </source>
</evidence>
<keyword evidence="6" id="KW-1185">Reference proteome</keyword>
<dbReference type="InterPro" id="IPR053959">
    <property type="entry name" value="YvlB/LiaX_N"/>
</dbReference>
<dbReference type="Pfam" id="PF22746">
    <property type="entry name" value="SHOCT-like_DUF2089-C"/>
    <property type="match status" value="1"/>
</dbReference>
<keyword evidence="1" id="KW-0175">Coiled coil</keyword>
<gene>
    <name evidence="5" type="ORF">SAMN02746089_00850</name>
</gene>
<evidence type="ECO:0000259" key="4">
    <source>
        <dbReference type="Pfam" id="PF22746"/>
    </source>
</evidence>
<dbReference type="Pfam" id="PF13349">
    <property type="entry name" value="DUF4097"/>
    <property type="match status" value="1"/>
</dbReference>
<feature type="domain" description="DUF4097" evidence="3">
    <location>
        <begin position="245"/>
        <end position="431"/>
    </location>
</feature>
<evidence type="ECO:0000256" key="2">
    <source>
        <dbReference type="SAM" id="MobiDB-lite"/>
    </source>
</evidence>
<organism evidence="5 6">
    <name type="scientific">Caldanaerobius fijiensis DSM 17918</name>
    <dbReference type="NCBI Taxonomy" id="1121256"/>
    <lineage>
        <taxon>Bacteria</taxon>
        <taxon>Bacillati</taxon>
        <taxon>Bacillota</taxon>
        <taxon>Clostridia</taxon>
        <taxon>Thermoanaerobacterales</taxon>
        <taxon>Thermoanaerobacteraceae</taxon>
        <taxon>Caldanaerobius</taxon>
    </lineage>
</organism>
<name>A0A1M4WMQ8_9THEO</name>
<dbReference type="InterPro" id="IPR025164">
    <property type="entry name" value="Toastrack_DUF4097"/>
</dbReference>
<dbReference type="STRING" id="1121256.SAMN02746089_00850"/>
<feature type="region of interest" description="Disordered" evidence="2">
    <location>
        <begin position="31"/>
        <end position="75"/>
    </location>
</feature>
<dbReference type="OrthoDB" id="1737456at2"/>
<dbReference type="AlphaFoldDB" id="A0A1M4WMQ8"/>
<protein>
    <submittedName>
        <fullName evidence="5">DUF4097 and DUF4098 domain-containing protein YvlB</fullName>
    </submittedName>
</protein>
<evidence type="ECO:0000256" key="1">
    <source>
        <dbReference type="SAM" id="Coils"/>
    </source>
</evidence>
<dbReference type="EMBL" id="FQVH01000006">
    <property type="protein sequence ID" value="SHE82343.1"/>
    <property type="molecule type" value="Genomic_DNA"/>
</dbReference>
<dbReference type="Proteomes" id="UP000184088">
    <property type="component" value="Unassembled WGS sequence"/>
</dbReference>
<accession>A0A1M4WMQ8</accession>
<evidence type="ECO:0000313" key="6">
    <source>
        <dbReference type="Proteomes" id="UP000184088"/>
    </source>
</evidence>
<feature type="compositionally biased region" description="Acidic residues" evidence="2">
    <location>
        <begin position="53"/>
        <end position="70"/>
    </location>
</feature>
<proteinExistence type="predicted"/>
<sequence>MDEEKMAILKMLEEGKITSEEALLLLEALEGEQKQNRSSSNAGKIKFEKADINGDEEDDEDEGDDEDDAENTTIKDKVNDEIKKWKNMDNDFEEKMEQLSRLGEEIGEKMGKLGEELGERIGNLGESIGEKAAIFAERFVEKFFNNPIGKPSGHELSVTKTWNNIPDGLNLEVDGINGKIELYTYDGTEMKVELKWGIKSNAKADVRVEPNGDSLPGIKVENRLDSLEEPYFSIGYDATVVKYLSVVIWLPDKDYNRINLNTSNGKICVTKLTCKNLDAKSSNGKIEVLNTASDEVRCITSNAKVLLESLHVPDIFVKTSNGKIECINSELGDINFTTSNGGIAVDNLRVIENQSRKMELITSNGSINVSLNEVDGMAYDITLTTSNGHGTIHLKDINYSGKNNFRYKSENYGVAPVNVSLKALTSNGSINVYKED</sequence>
<feature type="domain" description="YvlB/LiaX N-terminal" evidence="4">
    <location>
        <begin position="3"/>
        <end position="34"/>
    </location>
</feature>